<comment type="subcellular location">
    <subcellularLocation>
        <location evidence="1">Membrane</location>
        <topology evidence="1">Multi-pass membrane protein</topology>
    </subcellularLocation>
</comment>
<dbReference type="InterPro" id="IPR000276">
    <property type="entry name" value="GPCR_Rhodpsn"/>
</dbReference>
<keyword evidence="10" id="KW-1185">Reference proteome</keyword>
<evidence type="ECO:0000256" key="3">
    <source>
        <dbReference type="ARBA" id="ARBA00022989"/>
    </source>
</evidence>
<dbReference type="SUPFAM" id="SSF81321">
    <property type="entry name" value="Family A G protein-coupled receptor-like"/>
    <property type="match status" value="1"/>
</dbReference>
<dbReference type="RefSeq" id="XP_006814568.1">
    <property type="nucleotide sequence ID" value="XM_006814505.1"/>
</dbReference>
<gene>
    <name evidence="11" type="primary">LOC102807865</name>
</gene>
<keyword evidence="3 8" id="KW-1133">Transmembrane helix</keyword>
<organism evidence="10 11">
    <name type="scientific">Saccoglossus kowalevskii</name>
    <name type="common">Acorn worm</name>
    <dbReference type="NCBI Taxonomy" id="10224"/>
    <lineage>
        <taxon>Eukaryota</taxon>
        <taxon>Metazoa</taxon>
        <taxon>Hemichordata</taxon>
        <taxon>Enteropneusta</taxon>
        <taxon>Harrimaniidae</taxon>
        <taxon>Saccoglossus</taxon>
    </lineage>
</organism>
<accession>A0ABM0M3H7</accession>
<dbReference type="Gene3D" id="1.20.1070.10">
    <property type="entry name" value="Rhodopsin 7-helix transmembrane proteins"/>
    <property type="match status" value="1"/>
</dbReference>
<dbReference type="InterPro" id="IPR050125">
    <property type="entry name" value="GPCR_opsins"/>
</dbReference>
<feature type="domain" description="G-protein coupled receptors family 1 profile" evidence="9">
    <location>
        <begin position="1"/>
        <end position="190"/>
    </location>
</feature>
<keyword evidence="5 8" id="KW-0472">Membrane</keyword>
<sequence>MTLTIIAINRYVYISKSVTTYSMFFNSRKNSILIAYLWIASLVIGSLPMMGVGKAGYNIALQGCHLVHGDNDTWLYMVVLIGTVFMSIMLASISYFLTFRRVKESHTRIEASMDIDNAGDERRRFKARKRRDEELRLLKQLCIVFGIFCISWLPFSIVYIADQYSTLPYSLHFAVTTVAWSNSSLNPFLYAWMNKRFRRAYGNILIFWRRSNDENTIITVTEATL</sequence>
<feature type="transmembrane region" description="Helical" evidence="8">
    <location>
        <begin position="137"/>
        <end position="161"/>
    </location>
</feature>
<evidence type="ECO:0000313" key="10">
    <source>
        <dbReference type="Proteomes" id="UP000694865"/>
    </source>
</evidence>
<dbReference type="PROSITE" id="PS50262">
    <property type="entry name" value="G_PROTEIN_RECEP_F1_2"/>
    <property type="match status" value="1"/>
</dbReference>
<feature type="transmembrane region" description="Helical" evidence="8">
    <location>
        <begin position="173"/>
        <end position="193"/>
    </location>
</feature>
<protein>
    <submittedName>
        <fullName evidence="11">5-hydroxytryptamine receptor 4-like</fullName>
    </submittedName>
</protein>
<evidence type="ECO:0000256" key="7">
    <source>
        <dbReference type="ARBA" id="ARBA00023224"/>
    </source>
</evidence>
<proteinExistence type="predicted"/>
<dbReference type="Proteomes" id="UP000694865">
    <property type="component" value="Unplaced"/>
</dbReference>
<feature type="transmembrane region" description="Helical" evidence="8">
    <location>
        <begin position="33"/>
        <end position="53"/>
    </location>
</feature>
<dbReference type="GeneID" id="102807865"/>
<feature type="transmembrane region" description="Helical" evidence="8">
    <location>
        <begin position="73"/>
        <end position="98"/>
    </location>
</feature>
<reference evidence="11" key="1">
    <citation type="submission" date="2025-08" db="UniProtKB">
        <authorList>
            <consortium name="RefSeq"/>
        </authorList>
    </citation>
    <scope>IDENTIFICATION</scope>
    <source>
        <tissue evidence="11">Testes</tissue>
    </source>
</reference>
<evidence type="ECO:0000256" key="2">
    <source>
        <dbReference type="ARBA" id="ARBA00022692"/>
    </source>
</evidence>
<evidence type="ECO:0000313" key="11">
    <source>
        <dbReference type="RefSeq" id="XP_006814568.1"/>
    </source>
</evidence>
<keyword evidence="6" id="KW-0675">Receptor</keyword>
<evidence type="ECO:0000256" key="6">
    <source>
        <dbReference type="ARBA" id="ARBA00023170"/>
    </source>
</evidence>
<keyword evidence="4" id="KW-0297">G-protein coupled receptor</keyword>
<evidence type="ECO:0000259" key="9">
    <source>
        <dbReference type="PROSITE" id="PS50262"/>
    </source>
</evidence>
<dbReference type="InterPro" id="IPR017452">
    <property type="entry name" value="GPCR_Rhodpsn_7TM"/>
</dbReference>
<dbReference type="PANTHER" id="PTHR24240">
    <property type="entry name" value="OPSIN"/>
    <property type="match status" value="1"/>
</dbReference>
<keyword evidence="2 8" id="KW-0812">Transmembrane</keyword>
<name>A0ABM0M3H7_SACKO</name>
<dbReference type="Pfam" id="PF00001">
    <property type="entry name" value="7tm_1"/>
    <property type="match status" value="1"/>
</dbReference>
<keyword evidence="7" id="KW-0807">Transducer</keyword>
<evidence type="ECO:0000256" key="5">
    <source>
        <dbReference type="ARBA" id="ARBA00023136"/>
    </source>
</evidence>
<evidence type="ECO:0000256" key="8">
    <source>
        <dbReference type="SAM" id="Phobius"/>
    </source>
</evidence>
<evidence type="ECO:0000256" key="4">
    <source>
        <dbReference type="ARBA" id="ARBA00023040"/>
    </source>
</evidence>
<evidence type="ECO:0000256" key="1">
    <source>
        <dbReference type="ARBA" id="ARBA00004141"/>
    </source>
</evidence>
<dbReference type="PRINTS" id="PR00237">
    <property type="entry name" value="GPCRRHODOPSN"/>
</dbReference>